<dbReference type="InterPro" id="IPR016032">
    <property type="entry name" value="Sig_transdc_resp-reg_C-effctor"/>
</dbReference>
<evidence type="ECO:0000259" key="3">
    <source>
        <dbReference type="PROSITE" id="PS50043"/>
    </source>
</evidence>
<dbReference type="CDD" id="cd06170">
    <property type="entry name" value="LuxR_C_like"/>
    <property type="match status" value="1"/>
</dbReference>
<keyword evidence="5" id="KW-1185">Reference proteome</keyword>
<feature type="domain" description="HTH luxR-type" evidence="3">
    <location>
        <begin position="866"/>
        <end position="929"/>
    </location>
</feature>
<keyword evidence="1" id="KW-0547">Nucleotide-binding</keyword>
<dbReference type="PANTHER" id="PTHR16305:SF35">
    <property type="entry name" value="TRANSCRIPTIONAL ACTIVATOR DOMAIN"/>
    <property type="match status" value="1"/>
</dbReference>
<dbReference type="InterPro" id="IPR000792">
    <property type="entry name" value="Tscrpt_reg_LuxR_C"/>
</dbReference>
<dbReference type="SUPFAM" id="SSF46894">
    <property type="entry name" value="C-terminal effector domain of the bipartite response regulators"/>
    <property type="match status" value="1"/>
</dbReference>
<evidence type="ECO:0000256" key="2">
    <source>
        <dbReference type="ARBA" id="ARBA00022840"/>
    </source>
</evidence>
<dbReference type="Gene3D" id="1.10.10.10">
    <property type="entry name" value="Winged helix-like DNA-binding domain superfamily/Winged helix DNA-binding domain"/>
    <property type="match status" value="1"/>
</dbReference>
<dbReference type="Pfam" id="PF13191">
    <property type="entry name" value="AAA_16"/>
    <property type="match status" value="1"/>
</dbReference>
<accession>A0ABW4F2T5</accession>
<dbReference type="PANTHER" id="PTHR16305">
    <property type="entry name" value="TESTICULAR SOLUBLE ADENYLYL CYCLASE"/>
    <property type="match status" value="1"/>
</dbReference>
<dbReference type="Proteomes" id="UP001597114">
    <property type="component" value="Unassembled WGS sequence"/>
</dbReference>
<dbReference type="Gene3D" id="1.25.40.10">
    <property type="entry name" value="Tetratricopeptide repeat domain"/>
    <property type="match status" value="1"/>
</dbReference>
<reference evidence="5" key="1">
    <citation type="journal article" date="2019" name="Int. J. Syst. Evol. Microbiol.">
        <title>The Global Catalogue of Microorganisms (GCM) 10K type strain sequencing project: providing services to taxonomists for standard genome sequencing and annotation.</title>
        <authorList>
            <consortium name="The Broad Institute Genomics Platform"/>
            <consortium name="The Broad Institute Genome Sequencing Center for Infectious Disease"/>
            <person name="Wu L."/>
            <person name="Ma J."/>
        </authorList>
    </citation>
    <scope>NUCLEOTIDE SEQUENCE [LARGE SCALE GENOMIC DNA]</scope>
    <source>
        <strain evidence="5">CCM 7043</strain>
    </source>
</reference>
<name>A0ABW4F2T5_9PSEU</name>
<dbReference type="EMBL" id="JBHUCO010000038">
    <property type="protein sequence ID" value="MFD1521764.1"/>
    <property type="molecule type" value="Genomic_DNA"/>
</dbReference>
<dbReference type="InterPro" id="IPR036388">
    <property type="entry name" value="WH-like_DNA-bd_sf"/>
</dbReference>
<dbReference type="PROSITE" id="PS00622">
    <property type="entry name" value="HTH_LUXR_1"/>
    <property type="match status" value="1"/>
</dbReference>
<comment type="caution">
    <text evidence="4">The sequence shown here is derived from an EMBL/GenBank/DDBJ whole genome shotgun (WGS) entry which is preliminary data.</text>
</comment>
<dbReference type="PRINTS" id="PR00038">
    <property type="entry name" value="HTHLUXR"/>
</dbReference>
<dbReference type="SMART" id="SM00421">
    <property type="entry name" value="HTH_LUXR"/>
    <property type="match status" value="1"/>
</dbReference>
<proteinExistence type="predicted"/>
<dbReference type="InterPro" id="IPR041664">
    <property type="entry name" value="AAA_16"/>
</dbReference>
<sequence>MTITVIAPVPAPGEDQAMLVGRRAEHAALEQLLARAQGGDSGVLVVRGEAGIGKTALLQHVRETAVAAGFGVEDAAGVEAEAEFAFAGLHQLCAPLLRRAAELPEPQQAALGVAFGMREGAAPDRFLVGLAVLSLLAEVAEDGPLLCVVDDAQWLDQASAQVLAFVARRLAAERVVMVFALRDPGVTAIEAFSGLPELRLAGLGESDARTLLATAVRAPLDDVVRDRIVAEARGNPLALLELPRGAQAVQLAGGFELPDVVSVPRRVEDGFRRRAGSLPPDTQLLLVAAAAEPTGDAALLWRAAAELGIAREAAAPAEAAGLLELDTRVRFRHPLVRSAVYRAATPPDQRRAHGALATVTDPQVDPDRRAWHRAQAVVGTDEEAAAELERSAGRARARGGLAAAAAFLQRAAELTPEPAVRAGRALEAAHAKHEAGASEAAGELLTIAATGPLDALQQARLDLLRAQIAFHLARGGEGPRMLLDAARSLASLDPALSRETYLDALDAAIVTGGLGPGGGVRAVAEAARAAPAPPESPRPADLLLDGLVTTFTQGYAAGVPGLRRALEAFARHERDAHAVNDSDNRRWLWLASRTAMSVFDDEMGHALAACHVRLAREAGALATLPAALLVQSVMLVLSGEFSRAAEQTAIAAATRTVPLLHAQLILAAWRGRSDETTEIHATIVREAVGRGRGTEDFLAQYAMAVLHNGLGDYPAAQAAATRAFESDELTHSNLAHSELIEAACRTGQPERATDALNQLSSRALASGTPWGLGLAARSRALVSTGPAAEAHYREAIERLRDCRMTTHLARAHLVYGEWLRREGRRQGARQQLRTAHQLLSDIGAEAFAARAARELRATGEHPRSRSAQPSDALTAQELTIARLVATGATSREVGAQLFLSPRTIEAHLRSIFRKLSITSRRQLRELRLP</sequence>
<protein>
    <submittedName>
        <fullName evidence="4">ATP-binding protein</fullName>
    </submittedName>
</protein>
<dbReference type="PROSITE" id="PS50043">
    <property type="entry name" value="HTH_LUXR_2"/>
    <property type="match status" value="1"/>
</dbReference>
<dbReference type="SUPFAM" id="SSF48452">
    <property type="entry name" value="TPR-like"/>
    <property type="match status" value="1"/>
</dbReference>
<gene>
    <name evidence="4" type="ORF">ACFSJD_30005</name>
</gene>
<evidence type="ECO:0000313" key="5">
    <source>
        <dbReference type="Proteomes" id="UP001597114"/>
    </source>
</evidence>
<organism evidence="4 5">
    <name type="scientific">Pseudonocardia yunnanensis</name>
    <dbReference type="NCBI Taxonomy" id="58107"/>
    <lineage>
        <taxon>Bacteria</taxon>
        <taxon>Bacillati</taxon>
        <taxon>Actinomycetota</taxon>
        <taxon>Actinomycetes</taxon>
        <taxon>Pseudonocardiales</taxon>
        <taxon>Pseudonocardiaceae</taxon>
        <taxon>Pseudonocardia</taxon>
    </lineage>
</organism>
<dbReference type="SUPFAM" id="SSF52540">
    <property type="entry name" value="P-loop containing nucleoside triphosphate hydrolases"/>
    <property type="match status" value="1"/>
</dbReference>
<dbReference type="GO" id="GO:0005524">
    <property type="term" value="F:ATP binding"/>
    <property type="evidence" value="ECO:0007669"/>
    <property type="project" value="UniProtKB-KW"/>
</dbReference>
<dbReference type="Gene3D" id="3.40.50.300">
    <property type="entry name" value="P-loop containing nucleotide triphosphate hydrolases"/>
    <property type="match status" value="1"/>
</dbReference>
<dbReference type="InterPro" id="IPR011990">
    <property type="entry name" value="TPR-like_helical_dom_sf"/>
</dbReference>
<keyword evidence="2 4" id="KW-0067">ATP-binding</keyword>
<dbReference type="RefSeq" id="WP_379659279.1">
    <property type="nucleotide sequence ID" value="NZ_JBHUCO010000038.1"/>
</dbReference>
<dbReference type="Pfam" id="PF00196">
    <property type="entry name" value="GerE"/>
    <property type="match status" value="1"/>
</dbReference>
<evidence type="ECO:0000256" key="1">
    <source>
        <dbReference type="ARBA" id="ARBA00022741"/>
    </source>
</evidence>
<dbReference type="InterPro" id="IPR027417">
    <property type="entry name" value="P-loop_NTPase"/>
</dbReference>
<evidence type="ECO:0000313" key="4">
    <source>
        <dbReference type="EMBL" id="MFD1521764.1"/>
    </source>
</evidence>